<evidence type="ECO:0008006" key="3">
    <source>
        <dbReference type="Google" id="ProtNLM"/>
    </source>
</evidence>
<evidence type="ECO:0000313" key="1">
    <source>
        <dbReference type="EMBL" id="UPK68489.1"/>
    </source>
</evidence>
<dbReference type="Gene3D" id="2.180.10.10">
    <property type="entry name" value="RHS repeat-associated core"/>
    <property type="match status" value="1"/>
</dbReference>
<dbReference type="RefSeq" id="WP_247810883.1">
    <property type="nucleotide sequence ID" value="NZ_CP095855.1"/>
</dbReference>
<reference evidence="1 2" key="1">
    <citation type="submission" date="2022-04" db="EMBL/GenBank/DDBJ databases">
        <title>The arsenic-methylating capacity of Chitinophaga filiformis YT5 during chitin decomposition.</title>
        <authorList>
            <person name="Chen G."/>
            <person name="Liang Y."/>
        </authorList>
    </citation>
    <scope>NUCLEOTIDE SEQUENCE [LARGE SCALE GENOMIC DNA]</scope>
    <source>
        <strain evidence="1 2">YT5</strain>
    </source>
</reference>
<proteinExistence type="predicted"/>
<sequence>MVLVLHSTEGSSRYSRCPALKPIPNPYIKSTLIMFETICDINRINYADPIYYTKAFLDNPYVKANDLAKHIHFYNKELGGLRYSFFINLKGTIREITEVQKEQFFDGVVRSGPFETSSACYNFLDNCELVRHTKDGGGDKTDWIFFDSLRQPKKYQVERSINNTRFSQSVILFNHALEYEEINELSFHDNSLKHQALNSQRTTKYILRAGDIRKTHNRNDRDEQSKSIITYNEAFQILTAKAYSQKDKSVLLYEAEFFYNADNVLNNIVYTRHMPSRFYAGNFRQELNFEYDANGRLNRFNDGFQIKTWEYDEKGNPVYIEESGINNNIGFETGNSYSYDDQGNWIFKKTNKFRFQDYRKVLLSNAEINRQIEYF</sequence>
<dbReference type="EMBL" id="CP095855">
    <property type="protein sequence ID" value="UPK68489.1"/>
    <property type="molecule type" value="Genomic_DNA"/>
</dbReference>
<accession>A0ABY4HZN5</accession>
<evidence type="ECO:0000313" key="2">
    <source>
        <dbReference type="Proteomes" id="UP000830198"/>
    </source>
</evidence>
<name>A0ABY4HZN5_CHIFI</name>
<keyword evidence="2" id="KW-1185">Reference proteome</keyword>
<gene>
    <name evidence="1" type="ORF">MYF79_26390</name>
</gene>
<dbReference type="Proteomes" id="UP000830198">
    <property type="component" value="Chromosome"/>
</dbReference>
<protein>
    <recommendedName>
        <fullName evidence="3">YD repeat-containing protein</fullName>
    </recommendedName>
</protein>
<organism evidence="1 2">
    <name type="scientific">Chitinophaga filiformis</name>
    <name type="common">Myxococcus filiformis</name>
    <name type="synonym">Flexibacter filiformis</name>
    <dbReference type="NCBI Taxonomy" id="104663"/>
    <lineage>
        <taxon>Bacteria</taxon>
        <taxon>Pseudomonadati</taxon>
        <taxon>Bacteroidota</taxon>
        <taxon>Chitinophagia</taxon>
        <taxon>Chitinophagales</taxon>
        <taxon>Chitinophagaceae</taxon>
        <taxon>Chitinophaga</taxon>
    </lineage>
</organism>